<sequence>MINITKRRIDESEAMLAIEAIKYTPNIVGYTRKEWLKCEHIIIAEDERGQMLGACLNYDFAEKWTKIAALYVFDEFRGRGIGRSLFYKSFDDATNRHKNVYTISRNPTVIKMMNELNFTTFDSFLNFPDRFQPDLLDFYIHSLQWLASPYRIQEIVRKQIAFPSQQDFIYGLKSNVKYC</sequence>
<dbReference type="InterPro" id="IPR016181">
    <property type="entry name" value="Acyl_CoA_acyltransferase"/>
</dbReference>
<evidence type="ECO:0000259" key="1">
    <source>
        <dbReference type="Pfam" id="PF00583"/>
    </source>
</evidence>
<keyword evidence="3" id="KW-1185">Reference proteome</keyword>
<dbReference type="InterPro" id="IPR000182">
    <property type="entry name" value="GNAT_dom"/>
</dbReference>
<organism evidence="2 3">
    <name type="scientific">Chamaesiphon polymorphus CCALA 037</name>
    <dbReference type="NCBI Taxonomy" id="2107692"/>
    <lineage>
        <taxon>Bacteria</taxon>
        <taxon>Bacillati</taxon>
        <taxon>Cyanobacteriota</taxon>
        <taxon>Cyanophyceae</taxon>
        <taxon>Gomontiellales</taxon>
        <taxon>Chamaesiphonaceae</taxon>
        <taxon>Chamaesiphon</taxon>
    </lineage>
</organism>
<proteinExistence type="predicted"/>
<dbReference type="SUPFAM" id="SSF55729">
    <property type="entry name" value="Acyl-CoA N-acyltransferases (Nat)"/>
    <property type="match status" value="1"/>
</dbReference>
<dbReference type="Gene3D" id="3.40.630.30">
    <property type="match status" value="1"/>
</dbReference>
<evidence type="ECO:0000313" key="2">
    <source>
        <dbReference type="EMBL" id="PSB57460.1"/>
    </source>
</evidence>
<keyword evidence="2" id="KW-0808">Transferase</keyword>
<dbReference type="Proteomes" id="UP000238937">
    <property type="component" value="Unassembled WGS sequence"/>
</dbReference>
<protein>
    <submittedName>
        <fullName evidence="2">N-acetyltransferase</fullName>
    </submittedName>
</protein>
<gene>
    <name evidence="2" type="ORF">C7B77_08355</name>
</gene>
<dbReference type="AlphaFoldDB" id="A0A2T1GII7"/>
<reference evidence="2 3" key="1">
    <citation type="submission" date="2018-03" db="EMBL/GenBank/DDBJ databases">
        <title>The ancient ancestry and fast evolution of plastids.</title>
        <authorList>
            <person name="Moore K.R."/>
            <person name="Magnabosco C."/>
            <person name="Momper L."/>
            <person name="Gold D.A."/>
            <person name="Bosak T."/>
            <person name="Fournier G.P."/>
        </authorList>
    </citation>
    <scope>NUCLEOTIDE SEQUENCE [LARGE SCALE GENOMIC DNA]</scope>
    <source>
        <strain evidence="2 3">CCALA 037</strain>
    </source>
</reference>
<dbReference type="GO" id="GO:0016747">
    <property type="term" value="F:acyltransferase activity, transferring groups other than amino-acyl groups"/>
    <property type="evidence" value="ECO:0007669"/>
    <property type="project" value="InterPro"/>
</dbReference>
<dbReference type="CDD" id="cd04301">
    <property type="entry name" value="NAT_SF"/>
    <property type="match status" value="1"/>
</dbReference>
<dbReference type="EMBL" id="PVWO01000076">
    <property type="protein sequence ID" value="PSB57460.1"/>
    <property type="molecule type" value="Genomic_DNA"/>
</dbReference>
<dbReference type="OrthoDB" id="495223at2"/>
<dbReference type="Pfam" id="PF00583">
    <property type="entry name" value="Acetyltransf_1"/>
    <property type="match status" value="1"/>
</dbReference>
<evidence type="ECO:0000313" key="3">
    <source>
        <dbReference type="Proteomes" id="UP000238937"/>
    </source>
</evidence>
<name>A0A2T1GII7_9CYAN</name>
<accession>A0A2T1GII7</accession>
<comment type="caution">
    <text evidence="2">The sequence shown here is derived from an EMBL/GenBank/DDBJ whole genome shotgun (WGS) entry which is preliminary data.</text>
</comment>
<feature type="domain" description="N-acetyltransferase" evidence="1">
    <location>
        <begin position="33"/>
        <end position="117"/>
    </location>
</feature>